<gene>
    <name evidence="3" type="ORF">JACJAC_R06695</name>
</gene>
<feature type="region of interest" description="Disordered" evidence="2">
    <location>
        <begin position="84"/>
        <end position="173"/>
    </location>
</feature>
<feature type="region of interest" description="Disordered" evidence="2">
    <location>
        <begin position="272"/>
        <end position="294"/>
    </location>
</feature>
<comment type="caution">
    <text evidence="3">The sequence shown here is derived from an EMBL/GenBank/DDBJ whole genome shotgun (WGS) entry which is preliminary data.</text>
</comment>
<dbReference type="Pfam" id="PF15369">
    <property type="entry name" value="KIAA1328"/>
    <property type="match status" value="1"/>
</dbReference>
<dbReference type="Proteomes" id="UP000550086">
    <property type="component" value="Unassembled WGS sequence"/>
</dbReference>
<feature type="non-terminal residue" evidence="3">
    <location>
        <position position="320"/>
    </location>
</feature>
<protein>
    <submittedName>
        <fullName evidence="3">K1328 protein</fullName>
    </submittedName>
</protein>
<reference evidence="3 4" key="1">
    <citation type="submission" date="2019-09" db="EMBL/GenBank/DDBJ databases">
        <title>Bird 10,000 Genomes (B10K) Project - Family phase.</title>
        <authorList>
            <person name="Zhang G."/>
        </authorList>
    </citation>
    <scope>NUCLEOTIDE SEQUENCE [LARGE SCALE GENOMIC DNA]</scope>
    <source>
        <strain evidence="3">B10K-DU-002-59</strain>
        <tissue evidence="3">Muscle</tissue>
    </source>
</reference>
<organism evidence="3 4">
    <name type="scientific">Jacana jacana</name>
    <name type="common">Wattled jacana</name>
    <name type="synonym">Parra jacana</name>
    <dbReference type="NCBI Taxonomy" id="54508"/>
    <lineage>
        <taxon>Eukaryota</taxon>
        <taxon>Metazoa</taxon>
        <taxon>Chordata</taxon>
        <taxon>Craniata</taxon>
        <taxon>Vertebrata</taxon>
        <taxon>Euteleostomi</taxon>
        <taxon>Archelosauria</taxon>
        <taxon>Archosauria</taxon>
        <taxon>Dinosauria</taxon>
        <taxon>Saurischia</taxon>
        <taxon>Theropoda</taxon>
        <taxon>Coelurosauria</taxon>
        <taxon>Aves</taxon>
        <taxon>Neognathae</taxon>
        <taxon>Neoaves</taxon>
        <taxon>Charadriiformes</taxon>
        <taxon>Jacanidae</taxon>
        <taxon>Jacana</taxon>
    </lineage>
</organism>
<evidence type="ECO:0000313" key="4">
    <source>
        <dbReference type="Proteomes" id="UP000550086"/>
    </source>
</evidence>
<keyword evidence="1" id="KW-0175">Coiled coil</keyword>
<evidence type="ECO:0000256" key="2">
    <source>
        <dbReference type="SAM" id="MobiDB-lite"/>
    </source>
</evidence>
<dbReference type="AlphaFoldDB" id="A0A7L2YFW5"/>
<evidence type="ECO:0000256" key="1">
    <source>
        <dbReference type="SAM" id="Coils"/>
    </source>
</evidence>
<sequence>KKSSCQQPCLELDGSYLGIGAPQVFYKNSRAPKAGSPARVALPQPCRNNHGYGTEIRYNHQECLKEHLVENALHRKCNNVISPTKQKSPHCVNPDQEADRKGNEFQSSCPQPGSHGCACRHGGTSGSVPESHHVSQVLRSHSGPVHKTCDDSRRSQVSGLNENVDSGPKETEQAKRLYEERRQKLLLQKMELEIEKERLQHLLAKQETKLILKQQQLYQSRMDYNRFRGHIRVSEDVPIDVAPGQLPLMMNSNSMGLSVPLLKHEDYFRRMPPVSKTSRTPGSSGGSSLGKKMVGFGANVEDGRALLMQTKREGTKSRKG</sequence>
<proteinExistence type="predicted"/>
<dbReference type="EMBL" id="VZTM01010351">
    <property type="protein sequence ID" value="NXS93803.1"/>
    <property type="molecule type" value="Genomic_DNA"/>
</dbReference>
<dbReference type="PANTHER" id="PTHR28375:SF1">
    <property type="entry name" value="PROTEIN HINDERIN"/>
    <property type="match status" value="1"/>
</dbReference>
<feature type="non-terminal residue" evidence="3">
    <location>
        <position position="1"/>
    </location>
</feature>
<feature type="coiled-coil region" evidence="1">
    <location>
        <begin position="175"/>
        <end position="209"/>
    </location>
</feature>
<accession>A0A7L2YFW5</accession>
<keyword evidence="4" id="KW-1185">Reference proteome</keyword>
<feature type="compositionally biased region" description="Polar residues" evidence="2">
    <location>
        <begin position="155"/>
        <end position="164"/>
    </location>
</feature>
<name>A0A7L2YFW5_JACJC</name>
<evidence type="ECO:0000313" key="3">
    <source>
        <dbReference type="EMBL" id="NXS93803.1"/>
    </source>
</evidence>
<dbReference type="InterPro" id="IPR032736">
    <property type="entry name" value="Hinderin"/>
</dbReference>
<dbReference type="PANTHER" id="PTHR28375">
    <property type="entry name" value="PROTEIN HINDERIN"/>
    <property type="match status" value="1"/>
</dbReference>
<dbReference type="OrthoDB" id="5972940at2759"/>